<proteinExistence type="inferred from homology"/>
<feature type="region of interest" description="Disordered" evidence="3">
    <location>
        <begin position="44"/>
        <end position="86"/>
    </location>
</feature>
<dbReference type="Proteomes" id="UP000193144">
    <property type="component" value="Unassembled WGS sequence"/>
</dbReference>
<feature type="compositionally biased region" description="Low complexity" evidence="3">
    <location>
        <begin position="65"/>
        <end position="78"/>
    </location>
</feature>
<dbReference type="AlphaFoldDB" id="A0A1Y1YQF4"/>
<evidence type="ECO:0000256" key="3">
    <source>
        <dbReference type="SAM" id="MobiDB-lite"/>
    </source>
</evidence>
<dbReference type="OrthoDB" id="5994at2759"/>
<evidence type="ECO:0000256" key="2">
    <source>
        <dbReference type="ARBA" id="ARBA00044129"/>
    </source>
</evidence>
<dbReference type="InterPro" id="IPR028909">
    <property type="entry name" value="bL21-like"/>
</dbReference>
<comment type="caution">
    <text evidence="4">The sequence shown here is derived from an EMBL/GenBank/DDBJ whole genome shotgun (WGS) entry which is preliminary data.</text>
</comment>
<keyword evidence="5" id="KW-1185">Reference proteome</keyword>
<evidence type="ECO:0000313" key="5">
    <source>
        <dbReference type="Proteomes" id="UP000193144"/>
    </source>
</evidence>
<dbReference type="SUPFAM" id="SSF141091">
    <property type="entry name" value="L21p-like"/>
    <property type="match status" value="1"/>
</dbReference>
<evidence type="ECO:0000313" key="4">
    <source>
        <dbReference type="EMBL" id="ORY00253.1"/>
    </source>
</evidence>
<accession>A0A1Y1YQF4</accession>
<comment type="similarity">
    <text evidence="1">Belongs to the bacterial ribosomal protein bL21 family.</text>
</comment>
<sequence length="251" mass="28277">MALLAQSLKRCLLETRYALPPTFLLPFRASITTVSQTLETRNIPEPLLQSGQHVSSDLEEKLKTSAADAAANSSAPSSKTKTGPYAREDKVATSITPSIQRLLPLLHSQPSHYITAHLHGHPYLLTRGDTVRLPFLMPKVQPGDILRLNRATHIGSRDYTLKAPEPTKGTRDVPKKIHYLDDRLFVCRARVIGVESEPMRVMKKTKRRQRYVRHVFSKHKFTVIKISDLDVRSLEDYQKRVKGGKAGPDLN</sequence>
<dbReference type="Pfam" id="PF00829">
    <property type="entry name" value="Ribosomal_L21p"/>
    <property type="match status" value="1"/>
</dbReference>
<dbReference type="PANTHER" id="PTHR21349:SF0">
    <property type="entry name" value="LARGE RIBOSOMAL SUBUNIT PROTEIN BL21M"/>
    <property type="match status" value="1"/>
</dbReference>
<name>A0A1Y1YQF4_9PLEO</name>
<dbReference type="GO" id="GO:0003735">
    <property type="term" value="F:structural constituent of ribosome"/>
    <property type="evidence" value="ECO:0007669"/>
    <property type="project" value="TreeGrafter"/>
</dbReference>
<reference evidence="4 5" key="1">
    <citation type="submission" date="2016-07" db="EMBL/GenBank/DDBJ databases">
        <title>Pervasive Adenine N6-methylation of Active Genes in Fungi.</title>
        <authorList>
            <consortium name="DOE Joint Genome Institute"/>
            <person name="Mondo S.J."/>
            <person name="Dannebaum R.O."/>
            <person name="Kuo R.C."/>
            <person name="Labutti K."/>
            <person name="Haridas S."/>
            <person name="Kuo A."/>
            <person name="Salamov A."/>
            <person name="Ahrendt S.R."/>
            <person name="Lipzen A."/>
            <person name="Sullivan W."/>
            <person name="Andreopoulos W.B."/>
            <person name="Clum A."/>
            <person name="Lindquist E."/>
            <person name="Daum C."/>
            <person name="Ramamoorthy G.K."/>
            <person name="Gryganskyi A."/>
            <person name="Culley D."/>
            <person name="Magnuson J.K."/>
            <person name="James T.Y."/>
            <person name="O'Malley M.A."/>
            <person name="Stajich J.E."/>
            <person name="Spatafora J.W."/>
            <person name="Visel A."/>
            <person name="Grigoriev I.V."/>
        </authorList>
    </citation>
    <scope>NUCLEOTIDE SEQUENCE [LARGE SCALE GENOMIC DNA]</scope>
    <source>
        <strain evidence="4 5">CBS 115471</strain>
    </source>
</reference>
<dbReference type="EMBL" id="MCFA01000186">
    <property type="protein sequence ID" value="ORY00253.1"/>
    <property type="molecule type" value="Genomic_DNA"/>
</dbReference>
<dbReference type="GO" id="GO:0005762">
    <property type="term" value="C:mitochondrial large ribosomal subunit"/>
    <property type="evidence" value="ECO:0007669"/>
    <property type="project" value="TreeGrafter"/>
</dbReference>
<evidence type="ECO:0000256" key="1">
    <source>
        <dbReference type="ARBA" id="ARBA00008563"/>
    </source>
</evidence>
<dbReference type="PANTHER" id="PTHR21349">
    <property type="entry name" value="50S RIBOSOMAL PROTEIN L21"/>
    <property type="match status" value="1"/>
</dbReference>
<protein>
    <recommendedName>
        <fullName evidence="2">Large ribosomal subunit protein bL21m</fullName>
    </recommendedName>
</protein>
<gene>
    <name evidence="4" type="ORF">BCR34DRAFT_494741</name>
</gene>
<dbReference type="STRING" id="1231657.A0A1Y1YQF4"/>
<organism evidence="4 5">
    <name type="scientific">Clohesyomyces aquaticus</name>
    <dbReference type="NCBI Taxonomy" id="1231657"/>
    <lineage>
        <taxon>Eukaryota</taxon>
        <taxon>Fungi</taxon>
        <taxon>Dikarya</taxon>
        <taxon>Ascomycota</taxon>
        <taxon>Pezizomycotina</taxon>
        <taxon>Dothideomycetes</taxon>
        <taxon>Pleosporomycetidae</taxon>
        <taxon>Pleosporales</taxon>
        <taxon>Lindgomycetaceae</taxon>
        <taxon>Clohesyomyces</taxon>
    </lineage>
</organism>
<dbReference type="InterPro" id="IPR036164">
    <property type="entry name" value="bL21-like_sf"/>
</dbReference>